<dbReference type="EC" id="6.3.1.14" evidence="2"/>
<evidence type="ECO:0000259" key="1">
    <source>
        <dbReference type="Pfam" id="PF01902"/>
    </source>
</evidence>
<comment type="caution">
    <text evidence="2">The sequence shown here is derived from an EMBL/GenBank/DDBJ whole genome shotgun (WGS) entry which is preliminary data.</text>
</comment>
<gene>
    <name evidence="2" type="ORF">E3J68_00380</name>
</gene>
<sequence>MSKVFVSWSGGKESSLAFHKAKLDGLTPSYLLNMITQDGSRSRTHGLAREVLSLQAEAMGVPLIQRKTGWKSYEDNFKKVVLQLKERGIEGGVFGDIDLQEHRTWVKRVCKEISIRPYLPLWGKQQKEILEDFINSGFQAIVVAVKIEFLGKKWLGRKIDGRFVKDITTLENITPCGEAGEYHTLVIDGPIFKKRIIILESKIHQREEQRLLDISRCILEDKAGRQRMKEYLGRP</sequence>
<name>A0A523TKA2_UNCAE</name>
<evidence type="ECO:0000313" key="3">
    <source>
        <dbReference type="Proteomes" id="UP000316517"/>
    </source>
</evidence>
<dbReference type="GO" id="GO:0017178">
    <property type="term" value="F:diphthine-ammonia ligase activity"/>
    <property type="evidence" value="ECO:0007669"/>
    <property type="project" value="UniProtKB-EC"/>
</dbReference>
<protein>
    <submittedName>
        <fullName evidence="2">Diphthine--ammonia ligase</fullName>
        <ecNumber evidence="2">6.3.1.14</ecNumber>
    </submittedName>
</protein>
<feature type="domain" description="Diphthamide synthase" evidence="1">
    <location>
        <begin position="3"/>
        <end position="217"/>
    </location>
</feature>
<dbReference type="Gene3D" id="3.90.1490.10">
    <property type="entry name" value="putative n-type atp pyrophosphatase, domain 2"/>
    <property type="match status" value="1"/>
</dbReference>
<dbReference type="PANTHER" id="PTHR12196">
    <property type="entry name" value="DOMAIN OF UNKNOWN FUNCTION 71 DUF71 -CONTAINING PROTEIN"/>
    <property type="match status" value="1"/>
</dbReference>
<dbReference type="PIRSF" id="PIRSF039123">
    <property type="entry name" value="Diphthamide_synthase"/>
    <property type="match status" value="1"/>
</dbReference>
<dbReference type="InterPro" id="IPR030662">
    <property type="entry name" value="DPH6/MJ0570"/>
</dbReference>
<dbReference type="InterPro" id="IPR002761">
    <property type="entry name" value="Diphthami_syn_dom"/>
</dbReference>
<dbReference type="Gene3D" id="3.40.50.620">
    <property type="entry name" value="HUPs"/>
    <property type="match status" value="1"/>
</dbReference>
<dbReference type="PANTHER" id="PTHR12196:SF2">
    <property type="entry name" value="DIPHTHINE--AMMONIA LIGASE"/>
    <property type="match status" value="1"/>
</dbReference>
<dbReference type="SUPFAM" id="SSF52402">
    <property type="entry name" value="Adenine nucleotide alpha hydrolases-like"/>
    <property type="match status" value="1"/>
</dbReference>
<keyword evidence="2" id="KW-0436">Ligase</keyword>
<reference evidence="2 3" key="1">
    <citation type="submission" date="2019-03" db="EMBL/GenBank/DDBJ databases">
        <title>Metabolic potential of uncultured bacteria and archaea associated with petroleum seepage in deep-sea sediments.</title>
        <authorList>
            <person name="Dong X."/>
            <person name="Hubert C."/>
        </authorList>
    </citation>
    <scope>NUCLEOTIDE SEQUENCE [LARGE SCALE GENOMIC DNA]</scope>
    <source>
        <strain evidence="2">E44_bin3</strain>
    </source>
</reference>
<dbReference type="CDD" id="cd01994">
    <property type="entry name" value="AANH_PF0828-like"/>
    <property type="match status" value="1"/>
</dbReference>
<dbReference type="NCBIfam" id="TIGR00290">
    <property type="entry name" value="MJ0570_dom"/>
    <property type="match status" value="1"/>
</dbReference>
<dbReference type="GO" id="GO:0017183">
    <property type="term" value="P:protein histidyl modification to diphthamide"/>
    <property type="evidence" value="ECO:0007669"/>
    <property type="project" value="TreeGrafter"/>
</dbReference>
<dbReference type="InterPro" id="IPR014729">
    <property type="entry name" value="Rossmann-like_a/b/a_fold"/>
</dbReference>
<accession>A0A523TKA2</accession>
<dbReference type="AlphaFoldDB" id="A0A523TKA2"/>
<dbReference type="Proteomes" id="UP000316517">
    <property type="component" value="Unassembled WGS sequence"/>
</dbReference>
<dbReference type="EMBL" id="SOJT01000022">
    <property type="protein sequence ID" value="TET30745.1"/>
    <property type="molecule type" value="Genomic_DNA"/>
</dbReference>
<evidence type="ECO:0000313" key="2">
    <source>
        <dbReference type="EMBL" id="TET30745.1"/>
    </source>
</evidence>
<proteinExistence type="predicted"/>
<dbReference type="Pfam" id="PF01902">
    <property type="entry name" value="Diphthami_syn_2"/>
    <property type="match status" value="1"/>
</dbReference>
<organism evidence="2 3">
    <name type="scientific">Aerophobetes bacterium</name>
    <dbReference type="NCBI Taxonomy" id="2030807"/>
    <lineage>
        <taxon>Bacteria</taxon>
        <taxon>Candidatus Aerophobota</taxon>
    </lineage>
</organism>